<evidence type="ECO:0000313" key="1">
    <source>
        <dbReference type="EMBL" id="KUK43243.1"/>
    </source>
</evidence>
<organism evidence="1 2">
    <name type="scientific">Methanothrix harundinacea</name>
    <dbReference type="NCBI Taxonomy" id="301375"/>
    <lineage>
        <taxon>Archaea</taxon>
        <taxon>Methanobacteriati</taxon>
        <taxon>Methanobacteriota</taxon>
        <taxon>Stenosarchaea group</taxon>
        <taxon>Methanomicrobia</taxon>
        <taxon>Methanotrichales</taxon>
        <taxon>Methanotrichaceae</taxon>
        <taxon>Methanothrix</taxon>
    </lineage>
</organism>
<name>A0A124FM06_9EURY</name>
<dbReference type="AlphaFoldDB" id="A0A124FM06"/>
<protein>
    <submittedName>
        <fullName evidence="1">Uncharacterized protein</fullName>
    </submittedName>
</protein>
<dbReference type="Proteomes" id="UP000057043">
    <property type="component" value="Unassembled WGS sequence"/>
</dbReference>
<dbReference type="EMBL" id="LGFT01000100">
    <property type="protein sequence ID" value="KUK43243.1"/>
    <property type="molecule type" value="Genomic_DNA"/>
</dbReference>
<accession>A0A124FM06</accession>
<comment type="caution">
    <text evidence="1">The sequence shown here is derived from an EMBL/GenBank/DDBJ whole genome shotgun (WGS) entry which is preliminary data.</text>
</comment>
<gene>
    <name evidence="1" type="ORF">XD72_2378</name>
</gene>
<evidence type="ECO:0000313" key="2">
    <source>
        <dbReference type="Proteomes" id="UP000057043"/>
    </source>
</evidence>
<sequence length="81" mass="9202">MDIRNLRTILKHLDHNGDSILLPIPFLDFRSKTMGGAGIRAVEINNLRLQGMPFDLAEVNRNDPSIRSFTNGRGTYRLGRH</sequence>
<reference evidence="1 2" key="1">
    <citation type="journal article" date="2015" name="MBio">
        <title>Genome-Resolved Metagenomic Analysis Reveals Roles for Candidate Phyla and Other Microbial Community Members in Biogeochemical Transformations in Oil Reservoirs.</title>
        <authorList>
            <person name="Hu P."/>
            <person name="Tom L."/>
            <person name="Singh A."/>
            <person name="Thomas B.C."/>
            <person name="Baker B.J."/>
            <person name="Piceno Y.M."/>
            <person name="Andersen G.L."/>
            <person name="Banfield J.F."/>
        </authorList>
    </citation>
    <scope>NUCLEOTIDE SEQUENCE [LARGE SCALE GENOMIC DNA]</scope>
    <source>
        <strain evidence="1">57_489</strain>
    </source>
</reference>
<proteinExistence type="predicted"/>